<keyword evidence="1" id="KW-0175">Coiled coil</keyword>
<evidence type="ECO:0000313" key="4">
    <source>
        <dbReference type="Proteomes" id="UP001642405"/>
    </source>
</evidence>
<protein>
    <recommendedName>
        <fullName evidence="5">Centromere-localized protein 2</fullName>
    </recommendedName>
</protein>
<dbReference type="EMBL" id="CAWUHB010000023">
    <property type="protein sequence ID" value="CAK7221628.1"/>
    <property type="molecule type" value="Genomic_DNA"/>
</dbReference>
<accession>A0ABP0BPT9</accession>
<feature type="compositionally biased region" description="Low complexity" evidence="2">
    <location>
        <begin position="206"/>
        <end position="216"/>
    </location>
</feature>
<name>A0ABP0BPT9_9PEZI</name>
<sequence length="226" mass="24751">MAPSESSILEQFLLAPSQLPTILPLDDFVALFPRTLQSSPQVRTLYRDLQRQRNAVVDAVAVDIDDEVARGRILRRHALRARLRADAQEDAAGDDELQIERFVAAPGPNEGSSGNGGVRRRTGAAGGSSTHTLSSIVPELDAAIHDLQAEVQQLEEEEARLLSLVQQSVGNLSDLRYGRLANPQLRDQVLEGLQNVQATCERMTEESSTASNTNTARGEQQHERHS</sequence>
<feature type="coiled-coil region" evidence="1">
    <location>
        <begin position="137"/>
        <end position="167"/>
    </location>
</feature>
<feature type="region of interest" description="Disordered" evidence="2">
    <location>
        <begin position="104"/>
        <end position="132"/>
    </location>
</feature>
<feature type="region of interest" description="Disordered" evidence="2">
    <location>
        <begin position="201"/>
        <end position="226"/>
    </location>
</feature>
<gene>
    <name evidence="3" type="ORF">SCUCBS95973_004563</name>
</gene>
<dbReference type="PANTHER" id="PTHR28064">
    <property type="entry name" value="INNER KINETOCHORE SUBUNIT NKP2"/>
    <property type="match status" value="1"/>
</dbReference>
<reference evidence="3 4" key="1">
    <citation type="submission" date="2024-01" db="EMBL/GenBank/DDBJ databases">
        <authorList>
            <person name="Allen C."/>
            <person name="Tagirdzhanova G."/>
        </authorList>
    </citation>
    <scope>NUCLEOTIDE SEQUENCE [LARGE SCALE GENOMIC DNA]</scope>
</reference>
<evidence type="ECO:0008006" key="5">
    <source>
        <dbReference type="Google" id="ProtNLM"/>
    </source>
</evidence>
<evidence type="ECO:0000256" key="2">
    <source>
        <dbReference type="SAM" id="MobiDB-lite"/>
    </source>
</evidence>
<dbReference type="Proteomes" id="UP001642405">
    <property type="component" value="Unassembled WGS sequence"/>
</dbReference>
<evidence type="ECO:0000313" key="3">
    <source>
        <dbReference type="EMBL" id="CAK7221628.1"/>
    </source>
</evidence>
<dbReference type="Pfam" id="PF09447">
    <property type="entry name" value="Cnl2_NKP2"/>
    <property type="match status" value="1"/>
</dbReference>
<dbReference type="InterPro" id="IPR018565">
    <property type="entry name" value="Nkp2/Cnl2"/>
</dbReference>
<proteinExistence type="predicted"/>
<dbReference type="PANTHER" id="PTHR28064:SF1">
    <property type="entry name" value="INNER KINETOCHORE SUBUNIT NKP2"/>
    <property type="match status" value="1"/>
</dbReference>
<organism evidence="3 4">
    <name type="scientific">Sporothrix curviconia</name>
    <dbReference type="NCBI Taxonomy" id="1260050"/>
    <lineage>
        <taxon>Eukaryota</taxon>
        <taxon>Fungi</taxon>
        <taxon>Dikarya</taxon>
        <taxon>Ascomycota</taxon>
        <taxon>Pezizomycotina</taxon>
        <taxon>Sordariomycetes</taxon>
        <taxon>Sordariomycetidae</taxon>
        <taxon>Ophiostomatales</taxon>
        <taxon>Ophiostomataceae</taxon>
        <taxon>Sporothrix</taxon>
    </lineage>
</organism>
<keyword evidence="4" id="KW-1185">Reference proteome</keyword>
<comment type="caution">
    <text evidence="3">The sequence shown here is derived from an EMBL/GenBank/DDBJ whole genome shotgun (WGS) entry which is preliminary data.</text>
</comment>
<evidence type="ECO:0000256" key="1">
    <source>
        <dbReference type="SAM" id="Coils"/>
    </source>
</evidence>